<feature type="domain" description="Glycosyltransferase 2-like" evidence="1">
    <location>
        <begin position="11"/>
        <end position="140"/>
    </location>
</feature>
<keyword evidence="3" id="KW-1185">Reference proteome</keyword>
<sequence>MGKFKKDINVSVIIPVYQAKDYLERAVNSVMIQKNVKEIILVEDGSQDGSFELCQRLKATNPLIQLYTHTDRVNKGQASSRNLALKYVTGEWIQFLDADDELLCGKIEGQLNLINENNSFVIGNALDIFLNGRIHKRKYKQNPWVGLISSKLGITSSNLFNAEYVKLVGGFNESLRSSDEYELMFEVLKINDKVVYDSRYLTKIYRTEGSITRSNDRLQKIFQDWVNLRIKIKNHLISKQMFSLHLRYTLYGAIGLFHKEMRIDKKLEFNSIFSYLYQFEKKIKIILYRIFK</sequence>
<dbReference type="InterPro" id="IPR050834">
    <property type="entry name" value="Glycosyltransf_2"/>
</dbReference>
<keyword evidence="2" id="KW-0808">Transferase</keyword>
<dbReference type="STRING" id="435880.SAMN04487988_10614"/>
<dbReference type="Pfam" id="PF00535">
    <property type="entry name" value="Glycos_transf_2"/>
    <property type="match status" value="1"/>
</dbReference>
<dbReference type="Proteomes" id="UP000199642">
    <property type="component" value="Unassembled WGS sequence"/>
</dbReference>
<gene>
    <name evidence="2" type="ORF">SAMN04487988_10614</name>
</gene>
<dbReference type="AlphaFoldDB" id="A0A1I2TG61"/>
<dbReference type="InterPro" id="IPR029044">
    <property type="entry name" value="Nucleotide-diphossugar_trans"/>
</dbReference>
<dbReference type="GO" id="GO:0016740">
    <property type="term" value="F:transferase activity"/>
    <property type="evidence" value="ECO:0007669"/>
    <property type="project" value="UniProtKB-KW"/>
</dbReference>
<dbReference type="EMBL" id="FOPC01000006">
    <property type="protein sequence ID" value="SFG63952.1"/>
    <property type="molecule type" value="Genomic_DNA"/>
</dbReference>
<dbReference type="SUPFAM" id="SSF53448">
    <property type="entry name" value="Nucleotide-diphospho-sugar transferases"/>
    <property type="match status" value="1"/>
</dbReference>
<evidence type="ECO:0000259" key="1">
    <source>
        <dbReference type="Pfam" id="PF00535"/>
    </source>
</evidence>
<reference evidence="3" key="1">
    <citation type="submission" date="2016-10" db="EMBL/GenBank/DDBJ databases">
        <authorList>
            <person name="Varghese N."/>
            <person name="Submissions S."/>
        </authorList>
    </citation>
    <scope>NUCLEOTIDE SEQUENCE [LARGE SCALE GENOMIC DNA]</scope>
    <source>
        <strain evidence="3">DSM 19315</strain>
    </source>
</reference>
<name>A0A1I2TG61_9BACT</name>
<evidence type="ECO:0000313" key="2">
    <source>
        <dbReference type="EMBL" id="SFG63952.1"/>
    </source>
</evidence>
<dbReference type="InterPro" id="IPR001173">
    <property type="entry name" value="Glyco_trans_2-like"/>
</dbReference>
<accession>A0A1I2TG61</accession>
<dbReference type="CDD" id="cd00761">
    <property type="entry name" value="Glyco_tranf_GTA_type"/>
    <property type="match status" value="1"/>
</dbReference>
<evidence type="ECO:0000313" key="3">
    <source>
        <dbReference type="Proteomes" id="UP000199642"/>
    </source>
</evidence>
<protein>
    <submittedName>
        <fullName evidence="2">Glycosyltransferase involved in cell wall bisynthesis</fullName>
    </submittedName>
</protein>
<dbReference type="Gene3D" id="3.90.550.10">
    <property type="entry name" value="Spore Coat Polysaccharide Biosynthesis Protein SpsA, Chain A"/>
    <property type="match status" value="1"/>
</dbReference>
<dbReference type="PANTHER" id="PTHR43685:SF2">
    <property type="entry name" value="GLYCOSYLTRANSFERASE 2-LIKE DOMAIN-CONTAINING PROTEIN"/>
    <property type="match status" value="1"/>
</dbReference>
<proteinExistence type="predicted"/>
<organism evidence="2 3">
    <name type="scientific">Algoriphagus hitonicola</name>
    <dbReference type="NCBI Taxonomy" id="435880"/>
    <lineage>
        <taxon>Bacteria</taxon>
        <taxon>Pseudomonadati</taxon>
        <taxon>Bacteroidota</taxon>
        <taxon>Cytophagia</taxon>
        <taxon>Cytophagales</taxon>
        <taxon>Cyclobacteriaceae</taxon>
        <taxon>Algoriphagus</taxon>
    </lineage>
</organism>
<dbReference type="RefSeq" id="WP_177188452.1">
    <property type="nucleotide sequence ID" value="NZ_FOPC01000006.1"/>
</dbReference>
<dbReference type="PANTHER" id="PTHR43685">
    <property type="entry name" value="GLYCOSYLTRANSFERASE"/>
    <property type="match status" value="1"/>
</dbReference>